<dbReference type="EMBL" id="VSSQ01056825">
    <property type="protein sequence ID" value="MPN10662.1"/>
    <property type="molecule type" value="Genomic_DNA"/>
</dbReference>
<name>A0A645FAS5_9ZZZZ</name>
<proteinExistence type="predicted"/>
<comment type="caution">
    <text evidence="1">The sequence shown here is derived from an EMBL/GenBank/DDBJ whole genome shotgun (WGS) entry which is preliminary data.</text>
</comment>
<organism evidence="1">
    <name type="scientific">bioreactor metagenome</name>
    <dbReference type="NCBI Taxonomy" id="1076179"/>
    <lineage>
        <taxon>unclassified sequences</taxon>
        <taxon>metagenomes</taxon>
        <taxon>ecological metagenomes</taxon>
    </lineage>
</organism>
<reference evidence="1" key="1">
    <citation type="submission" date="2019-08" db="EMBL/GenBank/DDBJ databases">
        <authorList>
            <person name="Kucharzyk K."/>
            <person name="Murdoch R.W."/>
            <person name="Higgins S."/>
            <person name="Loffler F."/>
        </authorList>
    </citation>
    <scope>NUCLEOTIDE SEQUENCE</scope>
</reference>
<dbReference type="AlphaFoldDB" id="A0A645FAS5"/>
<protein>
    <submittedName>
        <fullName evidence="1">Uncharacterized protein</fullName>
    </submittedName>
</protein>
<gene>
    <name evidence="1" type="ORF">SDC9_157957</name>
</gene>
<sequence>MRKVRFTYEKQYFLDGYSPMKGDIVIDGGAYDGMTAKDFCDK</sequence>
<evidence type="ECO:0000313" key="1">
    <source>
        <dbReference type="EMBL" id="MPN10662.1"/>
    </source>
</evidence>
<accession>A0A645FAS5</accession>